<dbReference type="InterPro" id="IPR036779">
    <property type="entry name" value="LysM_dom_sf"/>
</dbReference>
<keyword evidence="1" id="KW-0175">Coiled coil</keyword>
<dbReference type="RefSeq" id="WP_013042847.1">
    <property type="nucleotide sequence ID" value="NC_014008.1"/>
</dbReference>
<dbReference type="Gene3D" id="3.10.350.10">
    <property type="entry name" value="LysM domain"/>
    <property type="match status" value="1"/>
</dbReference>
<keyword evidence="3" id="KW-0812">Transmembrane</keyword>
<evidence type="ECO:0000256" key="2">
    <source>
        <dbReference type="SAM" id="MobiDB-lite"/>
    </source>
</evidence>
<evidence type="ECO:0000313" key="5">
    <source>
        <dbReference type="EMBL" id="ADE54125.1"/>
    </source>
</evidence>
<dbReference type="AlphaFoldDB" id="D5EHT4"/>
<sequence>MEDDVEVNESSSQIIPIALAVLAVVVGGAGLYFGMTANQRIAPLSESLNAGVSSSAQLEKTISKLETRVEELTAANQDLRASLKRANAYDSQRDQALKKLEAAIRDNREQIVKSAEQVNSISSSTVSEPAATDVRTPESSAPTETVDTASTASGVYVIESGDTLQRVSNTTGISLQAILDANPGIDPRRLRIGQQITLPSN</sequence>
<dbReference type="CAZy" id="CBM50">
    <property type="family name" value="Carbohydrate-Binding Module Family 50"/>
</dbReference>
<evidence type="ECO:0000259" key="4">
    <source>
        <dbReference type="PROSITE" id="PS51782"/>
    </source>
</evidence>
<dbReference type="eggNOG" id="COG1388">
    <property type="taxonomic scope" value="Bacteria"/>
</dbReference>
<dbReference type="HOGENOM" id="CLU_1358531_0_0_0"/>
<feature type="domain" description="LysM" evidence="4">
    <location>
        <begin position="154"/>
        <end position="198"/>
    </location>
</feature>
<dbReference type="STRING" id="583355.Caka_1104"/>
<dbReference type="Pfam" id="PF01476">
    <property type="entry name" value="LysM"/>
    <property type="match status" value="1"/>
</dbReference>
<dbReference type="PROSITE" id="PS51782">
    <property type="entry name" value="LYSM"/>
    <property type="match status" value="1"/>
</dbReference>
<keyword evidence="6" id="KW-1185">Reference proteome</keyword>
<evidence type="ECO:0000313" key="6">
    <source>
        <dbReference type="Proteomes" id="UP000000925"/>
    </source>
</evidence>
<proteinExistence type="predicted"/>
<accession>D5EHT4</accession>
<dbReference type="OrthoDB" id="9779340at2"/>
<protein>
    <submittedName>
        <fullName evidence="5">Peptidoglycan-binding lysin domain protein</fullName>
    </submittedName>
</protein>
<keyword evidence="3" id="KW-0472">Membrane</keyword>
<name>D5EHT4_CORAD</name>
<dbReference type="InterPro" id="IPR018392">
    <property type="entry name" value="LysM"/>
</dbReference>
<feature type="transmembrane region" description="Helical" evidence="3">
    <location>
        <begin position="14"/>
        <end position="35"/>
    </location>
</feature>
<dbReference type="SUPFAM" id="SSF54106">
    <property type="entry name" value="LysM domain"/>
    <property type="match status" value="1"/>
</dbReference>
<feature type="region of interest" description="Disordered" evidence="2">
    <location>
        <begin position="122"/>
        <end position="145"/>
    </location>
</feature>
<keyword evidence="3" id="KW-1133">Transmembrane helix</keyword>
<evidence type="ECO:0000256" key="1">
    <source>
        <dbReference type="SAM" id="Coils"/>
    </source>
</evidence>
<dbReference type="SMART" id="SM00257">
    <property type="entry name" value="LysM"/>
    <property type="match status" value="1"/>
</dbReference>
<dbReference type="Proteomes" id="UP000000925">
    <property type="component" value="Chromosome"/>
</dbReference>
<dbReference type="KEGG" id="caa:Caka_1104"/>
<organism evidence="5 6">
    <name type="scientific">Coraliomargarita akajimensis (strain DSM 45221 / IAM 15411 / JCM 23193 / KCTC 12865 / 04OKA010-24)</name>
    <dbReference type="NCBI Taxonomy" id="583355"/>
    <lineage>
        <taxon>Bacteria</taxon>
        <taxon>Pseudomonadati</taxon>
        <taxon>Verrucomicrobiota</taxon>
        <taxon>Opitutia</taxon>
        <taxon>Puniceicoccales</taxon>
        <taxon>Coraliomargaritaceae</taxon>
        <taxon>Coraliomargarita</taxon>
    </lineage>
</organism>
<dbReference type="EMBL" id="CP001998">
    <property type="protein sequence ID" value="ADE54125.1"/>
    <property type="molecule type" value="Genomic_DNA"/>
</dbReference>
<evidence type="ECO:0000256" key="3">
    <source>
        <dbReference type="SAM" id="Phobius"/>
    </source>
</evidence>
<dbReference type="CDD" id="cd00118">
    <property type="entry name" value="LysM"/>
    <property type="match status" value="1"/>
</dbReference>
<reference evidence="5 6" key="1">
    <citation type="journal article" date="2010" name="Stand. Genomic Sci.">
        <title>Complete genome sequence of Coraliomargarita akajimensis type strain (04OKA010-24).</title>
        <authorList>
            <person name="Mavromatis K."/>
            <person name="Abt B."/>
            <person name="Brambilla E."/>
            <person name="Lapidus A."/>
            <person name="Copeland A."/>
            <person name="Deshpande S."/>
            <person name="Nolan M."/>
            <person name="Lucas S."/>
            <person name="Tice H."/>
            <person name="Cheng J.F."/>
            <person name="Han C."/>
            <person name="Detter J.C."/>
            <person name="Woyke T."/>
            <person name="Goodwin L."/>
            <person name="Pitluck S."/>
            <person name="Held B."/>
            <person name="Brettin T."/>
            <person name="Tapia R."/>
            <person name="Ivanova N."/>
            <person name="Mikhailova N."/>
            <person name="Pati A."/>
            <person name="Liolios K."/>
            <person name="Chen A."/>
            <person name="Palaniappan K."/>
            <person name="Land M."/>
            <person name="Hauser L."/>
            <person name="Chang Y.J."/>
            <person name="Jeffries C.D."/>
            <person name="Rohde M."/>
            <person name="Goker M."/>
            <person name="Bristow J."/>
            <person name="Eisen J.A."/>
            <person name="Markowitz V."/>
            <person name="Hugenholtz P."/>
            <person name="Klenk H.P."/>
            <person name="Kyrpides N.C."/>
        </authorList>
    </citation>
    <scope>NUCLEOTIDE SEQUENCE [LARGE SCALE GENOMIC DNA]</scope>
    <source>
        <strain evidence="6">DSM 45221 / IAM 15411 / JCM 23193 / KCTC 12865</strain>
    </source>
</reference>
<gene>
    <name evidence="5" type="ordered locus">Caka_1104</name>
</gene>
<feature type="coiled-coil region" evidence="1">
    <location>
        <begin position="55"/>
        <end position="117"/>
    </location>
</feature>